<comment type="subunit">
    <text evidence="1">Binds to the N-terminal domain of the chaperone ClpA.</text>
</comment>
<dbReference type="GO" id="GO:0008233">
    <property type="term" value="F:peptidase activity"/>
    <property type="evidence" value="ECO:0007669"/>
    <property type="project" value="UniProtKB-KW"/>
</dbReference>
<dbReference type="Proteomes" id="UP000811399">
    <property type="component" value="Unassembled WGS sequence"/>
</dbReference>
<accession>A0A2G4R5E1</accession>
<gene>
    <name evidence="1" type="primary">clpS</name>
    <name evidence="4" type="ORF">AA994_01745</name>
    <name evidence="3" type="ORF">CVU5213_05650</name>
</gene>
<organism evidence="4 5">
    <name type="scientific">Campylobacter vulpis</name>
    <dbReference type="NCBI Taxonomy" id="1655500"/>
    <lineage>
        <taxon>Bacteria</taxon>
        <taxon>Pseudomonadati</taxon>
        <taxon>Campylobacterota</taxon>
        <taxon>Epsilonproteobacteria</taxon>
        <taxon>Campylobacterales</taxon>
        <taxon>Campylobacteraceae</taxon>
        <taxon>Campylobacter</taxon>
    </lineage>
</organism>
<comment type="similarity">
    <text evidence="1">Belongs to the ClpS family.</text>
</comment>
<reference evidence="5" key="1">
    <citation type="submission" date="2015-06" db="EMBL/GenBank/DDBJ databases">
        <authorList>
            <person name="Parisi A."/>
            <person name="Chiara M."/>
            <person name="Florio D."/>
            <person name="Miccolupo A."/>
            <person name="Manzari C."/>
            <person name="Mion D."/>
            <person name="Caruso M."/>
            <person name="D'erchia A.M."/>
            <person name="Zanoni R."/>
        </authorList>
    </citation>
    <scope>NUCLEOTIDE SEQUENCE [LARGE SCALE GENOMIC DNA]</scope>
    <source>
        <strain evidence="5">73/13</strain>
    </source>
</reference>
<keyword evidence="4" id="KW-0378">Hydrolase</keyword>
<protein>
    <recommendedName>
        <fullName evidence="1">ATP-dependent Clp protease adapter protein ClpS</fullName>
    </recommendedName>
</protein>
<dbReference type="HAMAP" id="MF_00302">
    <property type="entry name" value="ClpS"/>
    <property type="match status" value="1"/>
</dbReference>
<dbReference type="InterPro" id="IPR003769">
    <property type="entry name" value="ClpS_core"/>
</dbReference>
<evidence type="ECO:0000313" key="6">
    <source>
        <dbReference type="Proteomes" id="UP000811399"/>
    </source>
</evidence>
<proteinExistence type="inferred from homology"/>
<dbReference type="GO" id="GO:0030163">
    <property type="term" value="P:protein catabolic process"/>
    <property type="evidence" value="ECO:0007669"/>
    <property type="project" value="InterPro"/>
</dbReference>
<comment type="caution">
    <text evidence="4">The sequence shown here is derived from an EMBL/GenBank/DDBJ whole genome shotgun (WGS) entry which is preliminary data.</text>
</comment>
<keyword evidence="6" id="KW-1185">Reference proteome</keyword>
<dbReference type="AlphaFoldDB" id="A0A2G4R5E1"/>
<evidence type="ECO:0000313" key="4">
    <source>
        <dbReference type="EMBL" id="PHY91780.1"/>
    </source>
</evidence>
<dbReference type="Gene3D" id="3.30.1390.10">
    <property type="match status" value="1"/>
</dbReference>
<comment type="function">
    <text evidence="1">Involved in the modulation of the specificity of the ClpAP-mediated ATP-dependent protein degradation.</text>
</comment>
<sequence length="96" mass="11207">MEKLESLQKEHLQEPKMYKVVLLNDDVTTMDFVIEVLMRVFFHSFEKANEIMLKIHCEGSGVCGIYTQEIALSKQKKVQNMAKEAQFPLQSRVEEE</sequence>
<dbReference type="SUPFAM" id="SSF54736">
    <property type="entry name" value="ClpS-like"/>
    <property type="match status" value="1"/>
</dbReference>
<dbReference type="EMBL" id="VJYU01000015">
    <property type="protein sequence ID" value="MBS4241205.1"/>
    <property type="molecule type" value="Genomic_DNA"/>
</dbReference>
<keyword evidence="4" id="KW-0645">Protease</keyword>
<evidence type="ECO:0000313" key="3">
    <source>
        <dbReference type="EMBL" id="MBS4241205.1"/>
    </source>
</evidence>
<evidence type="ECO:0000256" key="1">
    <source>
        <dbReference type="HAMAP-Rule" id="MF_00302"/>
    </source>
</evidence>
<dbReference type="GeneID" id="77266435"/>
<dbReference type="InterPro" id="IPR022935">
    <property type="entry name" value="ClpS"/>
</dbReference>
<evidence type="ECO:0000259" key="2">
    <source>
        <dbReference type="Pfam" id="PF02617"/>
    </source>
</evidence>
<reference evidence="3 6" key="4">
    <citation type="journal article" date="2021" name="Syst. Appl. Microbiol.">
        <title>nCampylobacter vulpis sp. nov. isolated from wild red foxes.</title>
        <authorList>
            <person name="Parisi A."/>
            <person name="Chiara M."/>
            <person name="Caffara M."/>
            <person name="Mion D."/>
            <person name="Miller W.G."/>
            <person name="Caruso M."/>
            <person name="Manzari C."/>
            <person name="Florio D."/>
            <person name="Capozzi L."/>
            <person name="D'Erchia A.M."/>
            <person name="Manzulli V."/>
            <person name="Zanoni R.G."/>
        </authorList>
    </citation>
    <scope>NUCLEOTIDE SEQUENCE [LARGE SCALE GENOMIC DNA]</scope>
    <source>
        <strain evidence="3 6">52/13</strain>
    </source>
</reference>
<dbReference type="InterPro" id="IPR014719">
    <property type="entry name" value="Ribosomal_bL12_C/ClpS-like"/>
</dbReference>
<evidence type="ECO:0000313" key="5">
    <source>
        <dbReference type="Proteomes" id="UP000237472"/>
    </source>
</evidence>
<dbReference type="FunFam" id="3.30.1390.10:FF:000002">
    <property type="entry name" value="ATP-dependent Clp protease adapter protein ClpS"/>
    <property type="match status" value="1"/>
</dbReference>
<dbReference type="GO" id="GO:0006508">
    <property type="term" value="P:proteolysis"/>
    <property type="evidence" value="ECO:0007669"/>
    <property type="project" value="UniProtKB-UniRule"/>
</dbReference>
<dbReference type="PANTHER" id="PTHR33473:SF19">
    <property type="entry name" value="ATP-DEPENDENT CLP PROTEASE ADAPTER PROTEIN CLPS"/>
    <property type="match status" value="1"/>
</dbReference>
<reference evidence="3" key="3">
    <citation type="submission" date="2019-07" db="EMBL/GenBank/DDBJ databases">
        <authorList>
            <person name="Miller W.G."/>
        </authorList>
    </citation>
    <scope>NUCLEOTIDE SEQUENCE</scope>
    <source>
        <strain evidence="3">52/13</strain>
    </source>
</reference>
<dbReference type="OrthoDB" id="9796121at2"/>
<dbReference type="Proteomes" id="UP000237472">
    <property type="component" value="Unassembled WGS sequence"/>
</dbReference>
<dbReference type="PANTHER" id="PTHR33473">
    <property type="entry name" value="ATP-DEPENDENT CLP PROTEASE ADAPTER PROTEIN CLPS1, CHLOROPLASTIC"/>
    <property type="match status" value="1"/>
</dbReference>
<name>A0A2G4R5E1_9BACT</name>
<dbReference type="RefSeq" id="WP_099461050.1">
    <property type="nucleotide sequence ID" value="NZ_CP041617.1"/>
</dbReference>
<dbReference type="EMBL" id="LDWY01000019">
    <property type="protein sequence ID" value="PHY91780.1"/>
    <property type="molecule type" value="Genomic_DNA"/>
</dbReference>
<reference evidence="4" key="2">
    <citation type="submission" date="2015-06" db="EMBL/GenBank/DDBJ databases">
        <authorList>
            <person name="Hoefler B.C."/>
            <person name="Straight P.D."/>
        </authorList>
    </citation>
    <scope>NUCLEOTIDE SEQUENCE [LARGE SCALE GENOMIC DNA]</scope>
    <source>
        <strain evidence="4">73/13</strain>
    </source>
</reference>
<feature type="domain" description="Adaptor protein ClpS core" evidence="2">
    <location>
        <begin position="13"/>
        <end position="91"/>
    </location>
</feature>
<dbReference type="Pfam" id="PF02617">
    <property type="entry name" value="ClpS"/>
    <property type="match status" value="1"/>
</dbReference>